<dbReference type="GeneID" id="27698027"/>
<evidence type="ECO:0000313" key="2">
    <source>
        <dbReference type="EMBL" id="KIW93784.1"/>
    </source>
</evidence>
<dbReference type="VEuPathDB" id="FungiDB:Z519_05099"/>
<dbReference type="Proteomes" id="UP000053789">
    <property type="component" value="Unassembled WGS sequence"/>
</dbReference>
<proteinExistence type="predicted"/>
<feature type="region of interest" description="Disordered" evidence="1">
    <location>
        <begin position="63"/>
        <end position="83"/>
    </location>
</feature>
<dbReference type="EMBL" id="KN846986">
    <property type="protein sequence ID" value="KIW93784.1"/>
    <property type="molecule type" value="Genomic_DNA"/>
</dbReference>
<accession>A0A0D2IAF7</accession>
<organism evidence="2 3">
    <name type="scientific">Cladophialophora bantiana (strain ATCC 10958 / CBS 173.52 / CDC B-1940 / NIH 8579)</name>
    <name type="common">Xylohypha bantiana</name>
    <dbReference type="NCBI Taxonomy" id="1442370"/>
    <lineage>
        <taxon>Eukaryota</taxon>
        <taxon>Fungi</taxon>
        <taxon>Dikarya</taxon>
        <taxon>Ascomycota</taxon>
        <taxon>Pezizomycotina</taxon>
        <taxon>Eurotiomycetes</taxon>
        <taxon>Chaetothyriomycetidae</taxon>
        <taxon>Chaetothyriales</taxon>
        <taxon>Herpotrichiellaceae</taxon>
        <taxon>Cladophialophora</taxon>
    </lineage>
</organism>
<sequence>MAAVLGTVTSVTTLVVQLNDALQLFAQVKGAPKKVRELISSLENLNGVMSTIKADPAYQQEEVAKRPQPAHGSYKPLNTSNGKIRALSPDSFGYAGELDKGRPHCQSLPLNISG</sequence>
<protein>
    <submittedName>
        <fullName evidence="2">Uncharacterized protein</fullName>
    </submittedName>
</protein>
<gene>
    <name evidence="2" type="ORF">Z519_05099</name>
</gene>
<dbReference type="AlphaFoldDB" id="A0A0D2IAF7"/>
<dbReference type="RefSeq" id="XP_016620453.1">
    <property type="nucleotide sequence ID" value="XM_016762840.1"/>
</dbReference>
<evidence type="ECO:0000313" key="3">
    <source>
        <dbReference type="Proteomes" id="UP000053789"/>
    </source>
</evidence>
<keyword evidence="3" id="KW-1185">Reference proteome</keyword>
<dbReference type="HOGENOM" id="CLU_2120823_0_0_1"/>
<reference evidence="2" key="1">
    <citation type="submission" date="2015-01" db="EMBL/GenBank/DDBJ databases">
        <title>The Genome Sequence of Cladophialophora bantiana CBS 173.52.</title>
        <authorList>
            <consortium name="The Broad Institute Genomics Platform"/>
            <person name="Cuomo C."/>
            <person name="de Hoog S."/>
            <person name="Gorbushina A."/>
            <person name="Stielow B."/>
            <person name="Teixiera M."/>
            <person name="Abouelleil A."/>
            <person name="Chapman S.B."/>
            <person name="Priest M."/>
            <person name="Young S.K."/>
            <person name="Wortman J."/>
            <person name="Nusbaum C."/>
            <person name="Birren B."/>
        </authorList>
    </citation>
    <scope>NUCLEOTIDE SEQUENCE [LARGE SCALE GENOMIC DNA]</scope>
    <source>
        <strain evidence="2">CBS 173.52</strain>
    </source>
</reference>
<name>A0A0D2IAF7_CLAB1</name>
<evidence type="ECO:0000256" key="1">
    <source>
        <dbReference type="SAM" id="MobiDB-lite"/>
    </source>
</evidence>